<dbReference type="Pfam" id="PF05434">
    <property type="entry name" value="Tmemb_9"/>
    <property type="match status" value="1"/>
</dbReference>
<keyword evidence="5 7" id="KW-0472">Membrane</keyword>
<evidence type="ECO:0000313" key="10">
    <source>
        <dbReference type="Proteomes" id="UP001620626"/>
    </source>
</evidence>
<protein>
    <recommendedName>
        <fullName evidence="11">Transmembrane protein 9</fullName>
    </recommendedName>
</protein>
<evidence type="ECO:0000256" key="7">
    <source>
        <dbReference type="SAM" id="Phobius"/>
    </source>
</evidence>
<evidence type="ECO:0000256" key="1">
    <source>
        <dbReference type="ARBA" id="ARBA00004370"/>
    </source>
</evidence>
<keyword evidence="4 7" id="KW-1133">Transmembrane helix</keyword>
<organism evidence="9 10">
    <name type="scientific">Heterodera trifolii</name>
    <dbReference type="NCBI Taxonomy" id="157864"/>
    <lineage>
        <taxon>Eukaryota</taxon>
        <taxon>Metazoa</taxon>
        <taxon>Ecdysozoa</taxon>
        <taxon>Nematoda</taxon>
        <taxon>Chromadorea</taxon>
        <taxon>Rhabditida</taxon>
        <taxon>Tylenchina</taxon>
        <taxon>Tylenchomorpha</taxon>
        <taxon>Tylenchoidea</taxon>
        <taxon>Heteroderidae</taxon>
        <taxon>Heteroderinae</taxon>
        <taxon>Heterodera</taxon>
    </lineage>
</organism>
<dbReference type="AlphaFoldDB" id="A0ABD2M116"/>
<dbReference type="PANTHER" id="PTHR13064">
    <property type="entry name" value="TRANSMEMBRANE PROTEIN 9 FAMILY MEMBER"/>
    <property type="match status" value="1"/>
</dbReference>
<dbReference type="EMBL" id="JBICBT010000197">
    <property type="protein sequence ID" value="KAL3121172.1"/>
    <property type="molecule type" value="Genomic_DNA"/>
</dbReference>
<keyword evidence="10" id="KW-1185">Reference proteome</keyword>
<comment type="subcellular location">
    <subcellularLocation>
        <location evidence="1">Membrane</location>
    </subcellularLocation>
</comment>
<feature type="compositionally biased region" description="Basic and acidic residues" evidence="6">
    <location>
        <begin position="196"/>
        <end position="205"/>
    </location>
</feature>
<evidence type="ECO:0000256" key="4">
    <source>
        <dbReference type="ARBA" id="ARBA00022989"/>
    </source>
</evidence>
<evidence type="ECO:0008006" key="11">
    <source>
        <dbReference type="Google" id="ProtNLM"/>
    </source>
</evidence>
<feature type="transmembrane region" description="Helical" evidence="7">
    <location>
        <begin position="116"/>
        <end position="140"/>
    </location>
</feature>
<evidence type="ECO:0000313" key="9">
    <source>
        <dbReference type="EMBL" id="KAL3121172.1"/>
    </source>
</evidence>
<proteinExistence type="inferred from homology"/>
<comment type="similarity">
    <text evidence="2">Belongs to the TMEM9 family.</text>
</comment>
<evidence type="ECO:0000256" key="2">
    <source>
        <dbReference type="ARBA" id="ARBA00007264"/>
    </source>
</evidence>
<dbReference type="Proteomes" id="UP001620626">
    <property type="component" value="Unassembled WGS sequence"/>
</dbReference>
<accession>A0ABD2M116</accession>
<keyword evidence="3 7" id="KW-0812">Transmembrane</keyword>
<gene>
    <name evidence="9" type="ORF">niasHT_002167</name>
</gene>
<reference evidence="9 10" key="1">
    <citation type="submission" date="2024-10" db="EMBL/GenBank/DDBJ databases">
        <authorList>
            <person name="Kim D."/>
        </authorList>
    </citation>
    <scope>NUCLEOTIDE SEQUENCE [LARGE SCALE GENOMIC DNA]</scope>
    <source>
        <strain evidence="9">BH-2024</strain>
    </source>
</reference>
<feature type="signal peptide" evidence="8">
    <location>
        <begin position="1"/>
        <end position="22"/>
    </location>
</feature>
<dbReference type="InterPro" id="IPR008853">
    <property type="entry name" value="TMEM9/TMEM9B"/>
</dbReference>
<sequence>MHFKLAFVPVLLIHFGAFSVKANFEDTRCRCTCPSTEYFSSKNKTSAEHSRRYYTKSNLNSANCNTQTVVKQAVLSDVDASRLDAFLANCNCRFESRNSLLLKCVPFNVVPLFPSLFPVVVFFVICVLFGLGSFMLYLVVVEPMLRREQPFIPYRRHGDDDDDMEENIFASPRASGTDEASNERRPSEIQMQSQQRQRDGTALHERVLHRVATEQSKWKSQVEEQRRNVMDHSVLN</sequence>
<evidence type="ECO:0000256" key="6">
    <source>
        <dbReference type="SAM" id="MobiDB-lite"/>
    </source>
</evidence>
<evidence type="ECO:0000256" key="5">
    <source>
        <dbReference type="ARBA" id="ARBA00023136"/>
    </source>
</evidence>
<keyword evidence="8" id="KW-0732">Signal</keyword>
<dbReference type="PANTHER" id="PTHR13064:SF6">
    <property type="entry name" value="TRANSMEMBRANE PROTEIN 9"/>
    <property type="match status" value="1"/>
</dbReference>
<name>A0ABD2M116_9BILA</name>
<evidence type="ECO:0000256" key="3">
    <source>
        <dbReference type="ARBA" id="ARBA00022692"/>
    </source>
</evidence>
<comment type="caution">
    <text evidence="9">The sequence shown here is derived from an EMBL/GenBank/DDBJ whole genome shotgun (WGS) entry which is preliminary data.</text>
</comment>
<dbReference type="GO" id="GO:0016020">
    <property type="term" value="C:membrane"/>
    <property type="evidence" value="ECO:0007669"/>
    <property type="project" value="UniProtKB-SubCell"/>
</dbReference>
<evidence type="ECO:0000256" key="8">
    <source>
        <dbReference type="SAM" id="SignalP"/>
    </source>
</evidence>
<feature type="region of interest" description="Disordered" evidence="6">
    <location>
        <begin position="156"/>
        <end position="205"/>
    </location>
</feature>
<feature type="chain" id="PRO_5044778520" description="Transmembrane protein 9" evidence="8">
    <location>
        <begin position="23"/>
        <end position="236"/>
    </location>
</feature>